<reference evidence="3" key="1">
    <citation type="journal article" date="2020" name="mSystems">
        <title>Genome- and Community-Level Interaction Insights into Carbon Utilization and Element Cycling Functions of Hydrothermarchaeota in Hydrothermal Sediment.</title>
        <authorList>
            <person name="Zhou Z."/>
            <person name="Liu Y."/>
            <person name="Xu W."/>
            <person name="Pan J."/>
            <person name="Luo Z.H."/>
            <person name="Li M."/>
        </authorList>
    </citation>
    <scope>NUCLEOTIDE SEQUENCE [LARGE SCALE GENOMIC DNA]</scope>
    <source>
        <strain evidence="3">HyVt-233</strain>
    </source>
</reference>
<dbReference type="InterPro" id="IPR001296">
    <property type="entry name" value="Glyco_trans_1"/>
</dbReference>
<dbReference type="PANTHER" id="PTHR45947">
    <property type="entry name" value="SULFOQUINOVOSYL TRANSFERASE SQD2"/>
    <property type="match status" value="1"/>
</dbReference>
<evidence type="ECO:0000313" key="3">
    <source>
        <dbReference type="EMBL" id="HDD44677.1"/>
    </source>
</evidence>
<evidence type="ECO:0000259" key="2">
    <source>
        <dbReference type="Pfam" id="PF00534"/>
    </source>
</evidence>
<dbReference type="SUPFAM" id="SSF53756">
    <property type="entry name" value="UDP-Glycosyltransferase/glycogen phosphorylase"/>
    <property type="match status" value="1"/>
</dbReference>
<dbReference type="Gene3D" id="3.40.50.2000">
    <property type="entry name" value="Glycogen Phosphorylase B"/>
    <property type="match status" value="2"/>
</dbReference>
<accession>A0A7C0Y510</accession>
<dbReference type="InterPro" id="IPR050194">
    <property type="entry name" value="Glycosyltransferase_grp1"/>
</dbReference>
<name>A0A7C0Y510_DESA2</name>
<sequence length="411" mass="48067">MKVLVSAYACEPHKGSEPGVGWNWVKQIARFHEVWVITRANNKEKIEEELNRNPISNIHFIYYDLPKWMYFWKRGQRGVYFYYCFWQLGIFFLAKKLHKRHQFDIVHHLTFGNNWMPTFMPFLNIPFIWGPIGGAETVPKNFKSEFSFKWRYYETLRNFLQWWALKLDPIIKMALKRSTIIIARTKITQNVIPKKYKSKTVLILESGISMEDFSYKKMEPKKNNNFKILMVGRLIYLKGFSLAIKAFAKLVKEMSNSVFFIIGGGPEMKNLKKLSKRLAIEDKVQFLGQLPRTEVLKHMAEADVFLYPSLKDAGAWVLYEAMLVGLPVVCLDYAGPGEIVTKECGIKVKVETPEQVVNDLASALKRLALDNDLRYKLSQGAKKRAAYFAWDRKGEIIKNIYKNFWGEQNRK</sequence>
<feature type="domain" description="Glycosyl transferase family 1" evidence="2">
    <location>
        <begin position="216"/>
        <end position="383"/>
    </location>
</feature>
<organism evidence="3">
    <name type="scientific">Desulfofervidus auxilii</name>
    <dbReference type="NCBI Taxonomy" id="1621989"/>
    <lineage>
        <taxon>Bacteria</taxon>
        <taxon>Pseudomonadati</taxon>
        <taxon>Thermodesulfobacteriota</taxon>
        <taxon>Candidatus Desulfofervidia</taxon>
        <taxon>Candidatus Desulfofervidales</taxon>
        <taxon>Candidatus Desulfofervidaceae</taxon>
        <taxon>Candidatus Desulfofervidus</taxon>
    </lineage>
</organism>
<dbReference type="AlphaFoldDB" id="A0A7C0Y510"/>
<gene>
    <name evidence="3" type="ORF">ENG63_07450</name>
</gene>
<proteinExistence type="predicted"/>
<evidence type="ECO:0000256" key="1">
    <source>
        <dbReference type="SAM" id="Phobius"/>
    </source>
</evidence>
<keyword evidence="1" id="KW-1133">Transmembrane helix</keyword>
<dbReference type="EMBL" id="DRBS01000278">
    <property type="protein sequence ID" value="HDD44677.1"/>
    <property type="molecule type" value="Genomic_DNA"/>
</dbReference>
<comment type="caution">
    <text evidence="3">The sequence shown here is derived from an EMBL/GenBank/DDBJ whole genome shotgun (WGS) entry which is preliminary data.</text>
</comment>
<protein>
    <submittedName>
        <fullName evidence="3">Glycosyltransferase family 1 protein</fullName>
    </submittedName>
</protein>
<keyword evidence="1" id="KW-0472">Membrane</keyword>
<dbReference type="Proteomes" id="UP000886289">
    <property type="component" value="Unassembled WGS sequence"/>
</dbReference>
<keyword evidence="1" id="KW-0812">Transmembrane</keyword>
<dbReference type="GO" id="GO:0016757">
    <property type="term" value="F:glycosyltransferase activity"/>
    <property type="evidence" value="ECO:0007669"/>
    <property type="project" value="InterPro"/>
</dbReference>
<dbReference type="CDD" id="cd03801">
    <property type="entry name" value="GT4_PimA-like"/>
    <property type="match status" value="1"/>
</dbReference>
<dbReference type="PANTHER" id="PTHR45947:SF3">
    <property type="entry name" value="SULFOQUINOVOSYL TRANSFERASE SQD2"/>
    <property type="match status" value="1"/>
</dbReference>
<dbReference type="Pfam" id="PF00534">
    <property type="entry name" value="Glycos_transf_1"/>
    <property type="match status" value="1"/>
</dbReference>
<feature type="transmembrane region" description="Helical" evidence="1">
    <location>
        <begin position="78"/>
        <end position="94"/>
    </location>
</feature>